<reference evidence="2" key="1">
    <citation type="submission" date="2020-10" db="EMBL/GenBank/DDBJ databases">
        <title>Functional analysis of odorant-binding proteins in sweet potato weevil (Cylas formicarius).</title>
        <authorList>
            <person name="Hua J."/>
            <person name="Huang Y."/>
            <person name="Li H."/>
            <person name="Li Y."/>
            <person name="Wu C."/>
            <person name="Chen T."/>
        </authorList>
    </citation>
    <scope>NUCLEOTIDE SEQUENCE</scope>
</reference>
<evidence type="ECO:0000256" key="1">
    <source>
        <dbReference type="SAM" id="SignalP"/>
    </source>
</evidence>
<dbReference type="CDD" id="cd23992">
    <property type="entry name" value="PBP_GOBP"/>
    <property type="match status" value="1"/>
</dbReference>
<dbReference type="Gene3D" id="1.10.238.20">
    <property type="entry name" value="Pheromone/general odorant binding protein domain"/>
    <property type="match status" value="1"/>
</dbReference>
<evidence type="ECO:0000313" key="2">
    <source>
        <dbReference type="EMBL" id="UNA06110.1"/>
    </source>
</evidence>
<organism evidence="2">
    <name type="scientific">Cylas formicarius</name>
    <name type="common">Sweet potato weevil</name>
    <name type="synonym">Attelabus formicarius</name>
    <dbReference type="NCBI Taxonomy" id="197179"/>
    <lineage>
        <taxon>Eukaryota</taxon>
        <taxon>Metazoa</taxon>
        <taxon>Ecdysozoa</taxon>
        <taxon>Arthropoda</taxon>
        <taxon>Hexapoda</taxon>
        <taxon>Insecta</taxon>
        <taxon>Pterygota</taxon>
        <taxon>Neoptera</taxon>
        <taxon>Endopterygota</taxon>
        <taxon>Coleoptera</taxon>
        <taxon>Polyphaga</taxon>
        <taxon>Cucujiformia</taxon>
        <taxon>Brentidae</taxon>
        <taxon>Cyladinae</taxon>
        <taxon>Cylas</taxon>
    </lineage>
</organism>
<name>A0A8T9EDD9_CYLFO</name>
<dbReference type="InterPro" id="IPR036728">
    <property type="entry name" value="PBP_GOBP_sf"/>
</dbReference>
<proteinExistence type="evidence at transcript level"/>
<dbReference type="SMART" id="SM00708">
    <property type="entry name" value="PhBP"/>
    <property type="match status" value="1"/>
</dbReference>
<gene>
    <name evidence="2" type="primary">OBP26</name>
</gene>
<dbReference type="GO" id="GO:0005549">
    <property type="term" value="F:odorant binding"/>
    <property type="evidence" value="ECO:0007669"/>
    <property type="project" value="InterPro"/>
</dbReference>
<feature type="signal peptide" evidence="1">
    <location>
        <begin position="1"/>
        <end position="19"/>
    </location>
</feature>
<keyword evidence="1" id="KW-0732">Signal</keyword>
<feature type="chain" id="PRO_5035944149" evidence="1">
    <location>
        <begin position="20"/>
        <end position="142"/>
    </location>
</feature>
<accession>A0A8T9EDD9</accession>
<dbReference type="Pfam" id="PF01395">
    <property type="entry name" value="PBP_GOBP"/>
    <property type="match status" value="1"/>
</dbReference>
<dbReference type="EMBL" id="MW091419">
    <property type="protein sequence ID" value="UNA06110.1"/>
    <property type="molecule type" value="mRNA"/>
</dbReference>
<dbReference type="PANTHER" id="PTHR21364:SF2">
    <property type="entry name" value="GENERAL ODORANT-BINDING PROTEIN 19A"/>
    <property type="match status" value="1"/>
</dbReference>
<dbReference type="InterPro" id="IPR006170">
    <property type="entry name" value="PBP/GOBP"/>
</dbReference>
<dbReference type="PANTHER" id="PTHR21364">
    <property type="entry name" value="GENERAL ODORANT-BINDING PROTEIN 19A"/>
    <property type="match status" value="1"/>
</dbReference>
<sequence>MKLLMLAIGVISAVPWTRAAMSEAQMKAALKLVRNTCQPKSKATSEQIEAMKQGDWNQDRNGQCYLNCILTMYKLQKKDNTFDWESGLKVLENQAPPSIATTAIASVLNCKESVKTIDDKCAAAYEIAHCIYDDNPEKYFLP</sequence>
<dbReference type="AlphaFoldDB" id="A0A8T9EDD9"/>
<protein>
    <submittedName>
        <fullName evidence="2">Odorant binding protein 26</fullName>
    </submittedName>
</protein>
<dbReference type="SUPFAM" id="SSF47565">
    <property type="entry name" value="Insect pheromone/odorant-binding proteins"/>
    <property type="match status" value="1"/>
</dbReference>